<comment type="caution">
    <text evidence="1">The sequence shown here is derived from an EMBL/GenBank/DDBJ whole genome shotgun (WGS) entry which is preliminary data.</text>
</comment>
<accession>A0A928VLU3</accession>
<dbReference type="AlphaFoldDB" id="A0A928VLU3"/>
<evidence type="ECO:0000313" key="2">
    <source>
        <dbReference type="Proteomes" id="UP000625316"/>
    </source>
</evidence>
<evidence type="ECO:0000313" key="1">
    <source>
        <dbReference type="EMBL" id="MBE9028379.1"/>
    </source>
</evidence>
<keyword evidence="2" id="KW-1185">Reference proteome</keyword>
<gene>
    <name evidence="1" type="ORF">IQ266_01250</name>
</gene>
<protein>
    <submittedName>
        <fullName evidence="1">Recombinase family protein</fullName>
    </submittedName>
</protein>
<dbReference type="RefSeq" id="WP_264323201.1">
    <property type="nucleotide sequence ID" value="NZ_JADEXQ010000003.1"/>
</dbReference>
<sequence length="694" mass="78551">MTGIWIQGPTRSGRTTRLVQWFEEWTNTQASVSDERQAPPGVLVLSAVSGNRAALQDHLTLVSQAKFPFRHTTPLGFLEDEVKLFWALLVEQLDLKAQFPLRLRPETELELAQRLWAPELAKIEGWSEPSMARFVRQILDLMQLITLSHQPIKYLPELLLQAVGETNPELPLPYDTIADMLLQWRQWCLDRSLLTYSLIVDLYGQYLLADPTYLNLLNQRFQVILADNVDEYPAITRSLFETFLDRDGQGVFTFNSAGAVRLGLGADPIYMSDLSHECDIVTLEPLAERSLAHDLNQPVLELVNNPMHLSSLPQTIQTIQTTSRAQLIRQTAEMIIAAIRAGRIKPEEIAIIGPGLDPISRYAFNQILSQKGIKIALLNDQRPLSSSAITRSILTLMALVYPHLGRLVNRDSVAEMLVILSHETIDPVRAGLIADNCFEPDVEHPKLLAANTFSRWDRLGFEVTESYAQLSQWIEQARSRENTTPIIVIDEAIQQFFLAQTQGTRPNQQLNFEQLCVLRELMETAQHYWELNARLDKLDNRHVNPSQTVQQFIQLLRNGTVTANPLPFKTISPPAAVTLATVFQYRSSRRHHRWQFWFDAGASRWLNGIDSLFGAPFFLQSYSGQPWTVDDQADMNQARLDRILQDLLGRTTERVFLCYSDLATNGQEQNGALLSLVNAAVPHSLATTSESSLN</sequence>
<dbReference type="SUPFAM" id="SSF52540">
    <property type="entry name" value="P-loop containing nucleoside triphosphate hydrolases"/>
    <property type="match status" value="1"/>
</dbReference>
<dbReference type="EMBL" id="JADEXQ010000003">
    <property type="protein sequence ID" value="MBE9028379.1"/>
    <property type="molecule type" value="Genomic_DNA"/>
</dbReference>
<dbReference type="Proteomes" id="UP000625316">
    <property type="component" value="Unassembled WGS sequence"/>
</dbReference>
<organism evidence="1 2">
    <name type="scientific">Romeriopsis navalis LEGE 11480</name>
    <dbReference type="NCBI Taxonomy" id="2777977"/>
    <lineage>
        <taxon>Bacteria</taxon>
        <taxon>Bacillati</taxon>
        <taxon>Cyanobacteriota</taxon>
        <taxon>Cyanophyceae</taxon>
        <taxon>Leptolyngbyales</taxon>
        <taxon>Leptolyngbyaceae</taxon>
        <taxon>Romeriopsis</taxon>
        <taxon>Romeriopsis navalis</taxon>
    </lineage>
</organism>
<reference evidence="1" key="1">
    <citation type="submission" date="2020-10" db="EMBL/GenBank/DDBJ databases">
        <authorList>
            <person name="Castelo-Branco R."/>
            <person name="Eusebio N."/>
            <person name="Adriana R."/>
            <person name="Vieira A."/>
            <person name="Brugerolle De Fraissinette N."/>
            <person name="Rezende De Castro R."/>
            <person name="Schneider M.P."/>
            <person name="Vasconcelos V."/>
            <person name="Leao P.N."/>
        </authorList>
    </citation>
    <scope>NUCLEOTIDE SEQUENCE</scope>
    <source>
        <strain evidence="1">LEGE 11480</strain>
    </source>
</reference>
<name>A0A928VLU3_9CYAN</name>
<dbReference type="InterPro" id="IPR027417">
    <property type="entry name" value="P-loop_NTPase"/>
</dbReference>
<proteinExistence type="predicted"/>